<accession>A0AAV4PRK8</accession>
<evidence type="ECO:0000313" key="1">
    <source>
        <dbReference type="EMBL" id="GIX98796.1"/>
    </source>
</evidence>
<protein>
    <recommendedName>
        <fullName evidence="3">Transmembrane protein</fullName>
    </recommendedName>
</protein>
<proteinExistence type="predicted"/>
<evidence type="ECO:0000313" key="2">
    <source>
        <dbReference type="Proteomes" id="UP001054945"/>
    </source>
</evidence>
<sequence length="119" mass="13592">MFGQSQGGNPCDWPNITQKHLRREGGSFFSTIFASIDPLLLVFGALKKSTSFRAQHRRVFSFPYSAVHFRRQLFTRYVIVSTSSPHFYLSELHALAPLCPLIFLFRSSHLTLRLSLSLS</sequence>
<dbReference type="AlphaFoldDB" id="A0AAV4PRK8"/>
<gene>
    <name evidence="1" type="ORF">CEXT_771081</name>
</gene>
<dbReference type="EMBL" id="BPLR01004964">
    <property type="protein sequence ID" value="GIX98796.1"/>
    <property type="molecule type" value="Genomic_DNA"/>
</dbReference>
<reference evidence="1 2" key="1">
    <citation type="submission" date="2021-06" db="EMBL/GenBank/DDBJ databases">
        <title>Caerostris extrusa draft genome.</title>
        <authorList>
            <person name="Kono N."/>
            <person name="Arakawa K."/>
        </authorList>
    </citation>
    <scope>NUCLEOTIDE SEQUENCE [LARGE SCALE GENOMIC DNA]</scope>
</reference>
<comment type="caution">
    <text evidence="1">The sequence shown here is derived from an EMBL/GenBank/DDBJ whole genome shotgun (WGS) entry which is preliminary data.</text>
</comment>
<organism evidence="1 2">
    <name type="scientific">Caerostris extrusa</name>
    <name type="common">Bark spider</name>
    <name type="synonym">Caerostris bankana</name>
    <dbReference type="NCBI Taxonomy" id="172846"/>
    <lineage>
        <taxon>Eukaryota</taxon>
        <taxon>Metazoa</taxon>
        <taxon>Ecdysozoa</taxon>
        <taxon>Arthropoda</taxon>
        <taxon>Chelicerata</taxon>
        <taxon>Arachnida</taxon>
        <taxon>Araneae</taxon>
        <taxon>Araneomorphae</taxon>
        <taxon>Entelegynae</taxon>
        <taxon>Araneoidea</taxon>
        <taxon>Araneidae</taxon>
        <taxon>Caerostris</taxon>
    </lineage>
</organism>
<evidence type="ECO:0008006" key="3">
    <source>
        <dbReference type="Google" id="ProtNLM"/>
    </source>
</evidence>
<dbReference type="Proteomes" id="UP001054945">
    <property type="component" value="Unassembled WGS sequence"/>
</dbReference>
<keyword evidence="2" id="KW-1185">Reference proteome</keyword>
<name>A0AAV4PRK8_CAEEX</name>